<gene>
    <name evidence="1" type="ORF">Tco_0942045</name>
</gene>
<accession>A0ABQ5DSJ4</accession>
<reference evidence="1" key="2">
    <citation type="submission" date="2022-01" db="EMBL/GenBank/DDBJ databases">
        <authorList>
            <person name="Yamashiro T."/>
            <person name="Shiraishi A."/>
            <person name="Satake H."/>
            <person name="Nakayama K."/>
        </authorList>
    </citation>
    <scope>NUCLEOTIDE SEQUENCE</scope>
</reference>
<evidence type="ECO:0008006" key="3">
    <source>
        <dbReference type="Google" id="ProtNLM"/>
    </source>
</evidence>
<reference evidence="1" key="1">
    <citation type="journal article" date="2022" name="Int. J. Mol. Sci.">
        <title>Draft Genome of Tanacetum Coccineum: Genomic Comparison of Closely Related Tanacetum-Family Plants.</title>
        <authorList>
            <person name="Yamashiro T."/>
            <person name="Shiraishi A."/>
            <person name="Nakayama K."/>
            <person name="Satake H."/>
        </authorList>
    </citation>
    <scope>NUCLEOTIDE SEQUENCE</scope>
</reference>
<comment type="caution">
    <text evidence="1">The sequence shown here is derived from an EMBL/GenBank/DDBJ whole genome shotgun (WGS) entry which is preliminary data.</text>
</comment>
<proteinExistence type="predicted"/>
<organism evidence="1 2">
    <name type="scientific">Tanacetum coccineum</name>
    <dbReference type="NCBI Taxonomy" id="301880"/>
    <lineage>
        <taxon>Eukaryota</taxon>
        <taxon>Viridiplantae</taxon>
        <taxon>Streptophyta</taxon>
        <taxon>Embryophyta</taxon>
        <taxon>Tracheophyta</taxon>
        <taxon>Spermatophyta</taxon>
        <taxon>Magnoliopsida</taxon>
        <taxon>eudicotyledons</taxon>
        <taxon>Gunneridae</taxon>
        <taxon>Pentapetalae</taxon>
        <taxon>asterids</taxon>
        <taxon>campanulids</taxon>
        <taxon>Asterales</taxon>
        <taxon>Asteraceae</taxon>
        <taxon>Asteroideae</taxon>
        <taxon>Anthemideae</taxon>
        <taxon>Anthemidinae</taxon>
        <taxon>Tanacetum</taxon>
    </lineage>
</organism>
<evidence type="ECO:0000313" key="1">
    <source>
        <dbReference type="EMBL" id="GJT42180.1"/>
    </source>
</evidence>
<sequence length="268" mass="32130">MFAEVVILIDDRLIKLIDITLEQWLDLKFGDHKKVSKEIMEEVVSTWLIRSYRKQFEEYMEIKRRLEIRGINTDIGTRRMHYGFIRKEIETNIFDFETPLCKAFKEFNYLLEIHIDVLTKDIPGFKTYEDYKNAWIYEWTKEVPWVEEKPWLDYGTSEEPNDDIDHVCKPFQFKSGHIEWPTCNSNEDGYCNGGNLLGMIQVGNMTYFQNYKWYEALEDSDLKDDALKKAILDGSWGHENREGNNFCSWLKECFGNYHELDYELMRKL</sequence>
<evidence type="ECO:0000313" key="2">
    <source>
        <dbReference type="Proteomes" id="UP001151760"/>
    </source>
</evidence>
<protein>
    <recommendedName>
        <fullName evidence="3">Transglycosylase SLT domain-containing protein</fullName>
    </recommendedName>
</protein>
<dbReference type="Proteomes" id="UP001151760">
    <property type="component" value="Unassembled WGS sequence"/>
</dbReference>
<keyword evidence="2" id="KW-1185">Reference proteome</keyword>
<name>A0ABQ5DSJ4_9ASTR</name>
<dbReference type="EMBL" id="BQNB010015623">
    <property type="protein sequence ID" value="GJT42180.1"/>
    <property type="molecule type" value="Genomic_DNA"/>
</dbReference>